<protein>
    <recommendedName>
        <fullName evidence="9">Myosin-binding protein C, cardiac-type</fullName>
    </recommendedName>
    <alternativeName>
        <fullName evidence="10">C-protein, cardiac muscle isoform</fullName>
    </alternativeName>
</protein>
<reference evidence="15" key="1">
    <citation type="submission" date="2023-06" db="EMBL/GenBank/DDBJ databases">
        <title>Reference genome for the Northern bat (Eptesicus nilssonii), a most northern bat species.</title>
        <authorList>
            <person name="Laine V.N."/>
            <person name="Pulliainen A.T."/>
            <person name="Lilley T.M."/>
        </authorList>
    </citation>
    <scope>NUCLEOTIDE SEQUENCE</scope>
    <source>
        <strain evidence="15">BLF_Eptnil</strain>
        <tissue evidence="15">Kidney</tissue>
    </source>
</reference>
<dbReference type="FunFam" id="2.60.40.10:FF:000111">
    <property type="entry name" value="Myosin-binding protein C, slow type"/>
    <property type="match status" value="1"/>
</dbReference>
<feature type="domain" description="Fibronectin type-III" evidence="14">
    <location>
        <begin position="925"/>
        <end position="1020"/>
    </location>
</feature>
<feature type="domain" description="Ig-like" evidence="13">
    <location>
        <begin position="1271"/>
        <end position="1359"/>
    </location>
</feature>
<keyword evidence="16" id="KW-1185">Reference proteome</keyword>
<dbReference type="CDD" id="cd05894">
    <property type="entry name" value="Ig_C5_MyBP-C"/>
    <property type="match status" value="1"/>
</dbReference>
<dbReference type="SUPFAM" id="SSF49265">
    <property type="entry name" value="Fibronectin type III"/>
    <property type="match status" value="2"/>
</dbReference>
<evidence type="ECO:0000259" key="14">
    <source>
        <dbReference type="PROSITE" id="PS50853"/>
    </source>
</evidence>
<dbReference type="EMBL" id="JAULJE010000013">
    <property type="protein sequence ID" value="KAK1335733.1"/>
    <property type="molecule type" value="Genomic_DNA"/>
</dbReference>
<dbReference type="InterPro" id="IPR050964">
    <property type="entry name" value="Striated_Muscle_Regulatory"/>
</dbReference>
<evidence type="ECO:0000256" key="7">
    <source>
        <dbReference type="ARBA" id="ARBA00023319"/>
    </source>
</evidence>
<proteinExistence type="inferred from homology"/>
<keyword evidence="6" id="KW-0009">Actin-binding</keyword>
<dbReference type="FunFam" id="2.60.40.10:FF:000085">
    <property type="entry name" value="Myosin-binding protein C, slow type"/>
    <property type="match status" value="1"/>
</dbReference>
<dbReference type="PANTHER" id="PTHR13817:SF20">
    <property type="entry name" value="MYOSIN-BINDING PROTEIN C, CARDIAC-TYPE"/>
    <property type="match status" value="1"/>
</dbReference>
<dbReference type="SMART" id="SM00060">
    <property type="entry name" value="FN3"/>
    <property type="match status" value="3"/>
</dbReference>
<evidence type="ECO:0000256" key="2">
    <source>
        <dbReference type="ARBA" id="ARBA00022553"/>
    </source>
</evidence>
<dbReference type="Pfam" id="PF18362">
    <property type="entry name" value="THB"/>
    <property type="match status" value="1"/>
</dbReference>
<dbReference type="Pfam" id="PF07679">
    <property type="entry name" value="I-set"/>
    <property type="match status" value="8"/>
</dbReference>
<keyword evidence="3" id="KW-0677">Repeat</keyword>
<dbReference type="InterPro" id="IPR003599">
    <property type="entry name" value="Ig_sub"/>
</dbReference>
<dbReference type="InterPro" id="IPR007110">
    <property type="entry name" value="Ig-like_dom"/>
</dbReference>
<evidence type="ECO:0000256" key="4">
    <source>
        <dbReference type="ARBA" id="ARBA00022889"/>
    </source>
</evidence>
<keyword evidence="5" id="KW-0514">Muscle protein</keyword>
<dbReference type="FunFam" id="2.60.40.10:FF:000060">
    <property type="entry name" value="Myosin-binding protein C, slow type"/>
    <property type="match status" value="1"/>
</dbReference>
<dbReference type="InterPro" id="IPR013783">
    <property type="entry name" value="Ig-like_fold"/>
</dbReference>
<sequence length="1393" mass="151718">MHVAQVCDEDPSPGFPACWLCDGVLIPVFNKRGRRGGVHGHARAPAASIGPSVSAFSKKPRSVEVAAGGPAVFEAETERAGVKVRWQRGGSDISASDKFGLAAEGTRHTLTVRDVGPADQGSYAVIAGSSKVKFDLKVIEAEPAEPVPAPAPAPAEAPAEAPGVPGEAPASATEVEGGSPSPKGSSSAAPNGSAAPDDPIGLFVTRPQDGEVTVGGSITFSARVAGASLLKPPVVKWFKGKWVDLSSKAGQHLQLHDSYDRASKVYLFELHITDAQATSAGGYRCEVSTKDKFDSCNFNLTVHEAIGPGDLDLRSAFRRTDSSEDAGVLDFSSLLKKRDSKLEAPAEEDVWEILRQAPPSEYERIAFQHGVTDLRGMLKRLKGMKRDEKKSTAFQKKLQPAYQVNKGHKIRLTVELADPDAEVKWLKNGQEIQMSGRYIFESNGAKRTLTISQCSLADDAAYQCVVGGEKCSTELFVKEPPVLIMRPLEDQLVMVGQRVEFECEVSEEGAQDGVELTREETFKYRFKKDGRKHHLIINEATLEDAGHYALRTSGGQALAELIVQEKKLEVYQSIADLTVGAKDQAVFKCEVSDENVRGVWLKNGKELVPDSRIKVSHIGRVHKLTIDDVTPADEADYSFVPEGFACNLSAKLHFMGELRLGWGGGGAPVAGPAFALVPAALPSLAEVKIDFVPRQEPPKIHLDCPGRKPDTIVVVAGNKLRLDVPISGDPAPTVIWQKTMTQGKKVPAGPAPEAPGDAGASDEWVFEKKLLCETEGRVRVETTKDRSIFTVEGAEKEDEGVYTVTVKNPVGEDQVNLTVKVIDVPDAPAAPKISNVGEDSCTVQWEPPAYDGGQPILGYILERKKKKSYRWMRLNFDLLRDLRHEARRMIEGVVYEMRVYAVNAIGMSRPSPASQPFMPVGPPSEPTHLAVEDISDTTVSLKWRPPEREGAGGLDGYSVEYCQEGCSEWVAALQGLTERTSMLVKDLPTGARLLFRVRAHNVAGPGAPATTKEPVTVQEILQRPRLQLPRHLRQTIQRRVGEPVNLLIPFQGKPRPQVTWTKEGQPLAGEEVSIRNSPTDTILFIRAARRAHSGTYQVTLRIENMEDKATLVLQIVDKPSPPQDIQVTEAWGFNVALEWKPPQDDGNTEISGYTVQKADQKTMEWFTVLEHYRRTHCVVSELIIGNGYYFRVFSHNMVGPSDKAATTKEPVFIPRPGAGPSLPPPGALGQAARGHREGARWVQPSRYKTLSPPGITYEPPDYKAMDFSEAPSFTHPLVNRSVIAGYNATLCCAVRGSPKPKISWLKNGLDLGEDARFRMFSKQGVLTLEIRKPCPYDGGVYVCRATNLQGEAQCECRLECLSDQAASSGTARGATGCQPCARSLREAGRVCAV</sequence>
<dbReference type="FunFam" id="2.60.40.10:FF:000031">
    <property type="entry name" value="Myosin-binding protein C, slow type"/>
    <property type="match status" value="1"/>
</dbReference>
<feature type="domain" description="Ig-like" evidence="13">
    <location>
        <begin position="480"/>
        <end position="595"/>
    </location>
</feature>
<dbReference type="InterPro" id="IPR036179">
    <property type="entry name" value="Ig-like_dom_sf"/>
</dbReference>
<feature type="region of interest" description="Disordered" evidence="12">
    <location>
        <begin position="145"/>
        <end position="207"/>
    </location>
</feature>
<dbReference type="SUPFAM" id="SSF48726">
    <property type="entry name" value="Immunoglobulin"/>
    <property type="match status" value="8"/>
</dbReference>
<dbReference type="FunFam" id="2.60.40.10:FF:000081">
    <property type="entry name" value="Myosin-binding protein C, slow type"/>
    <property type="match status" value="1"/>
</dbReference>
<dbReference type="InterPro" id="IPR003598">
    <property type="entry name" value="Ig_sub2"/>
</dbReference>
<evidence type="ECO:0000313" key="16">
    <source>
        <dbReference type="Proteomes" id="UP001177744"/>
    </source>
</evidence>
<dbReference type="InterPro" id="IPR036116">
    <property type="entry name" value="FN3_sf"/>
</dbReference>
<feature type="compositionally biased region" description="Low complexity" evidence="12">
    <location>
        <begin position="177"/>
        <end position="196"/>
    </location>
</feature>
<evidence type="ECO:0000313" key="15">
    <source>
        <dbReference type="EMBL" id="KAK1335733.1"/>
    </source>
</evidence>
<feature type="domain" description="Ig-like" evidence="13">
    <location>
        <begin position="389"/>
        <end position="466"/>
    </location>
</feature>
<dbReference type="InterPro" id="IPR040849">
    <property type="entry name" value="MyBP-C_THB"/>
</dbReference>
<dbReference type="CDD" id="cd05748">
    <property type="entry name" value="Ig_Titin_like"/>
    <property type="match status" value="1"/>
</dbReference>
<dbReference type="CDD" id="cd20962">
    <property type="entry name" value="IgI_C1_MyBP-C_like"/>
    <property type="match status" value="1"/>
</dbReference>
<dbReference type="CDD" id="cd00096">
    <property type="entry name" value="Ig"/>
    <property type="match status" value="2"/>
</dbReference>
<dbReference type="FunFam" id="2.60.40.10:FF:000576">
    <property type="entry name" value="Myosin-binding protein C, cardiac-type"/>
    <property type="match status" value="1"/>
</dbReference>
<name>A0AA40HQU3_CNENI</name>
<dbReference type="GO" id="GO:0007155">
    <property type="term" value="P:cell adhesion"/>
    <property type="evidence" value="ECO:0007669"/>
    <property type="project" value="UniProtKB-KW"/>
</dbReference>
<comment type="caution">
    <text evidence="15">The sequence shown here is derived from an EMBL/GenBank/DDBJ whole genome shotgun (WGS) entry which is preliminary data.</text>
</comment>
<evidence type="ECO:0000256" key="11">
    <source>
        <dbReference type="ARBA" id="ARBA00053486"/>
    </source>
</evidence>
<organism evidence="15 16">
    <name type="scientific">Cnephaeus nilssonii</name>
    <name type="common">Northern bat</name>
    <name type="synonym">Eptesicus nilssonii</name>
    <dbReference type="NCBI Taxonomy" id="3371016"/>
    <lineage>
        <taxon>Eukaryota</taxon>
        <taxon>Metazoa</taxon>
        <taxon>Chordata</taxon>
        <taxon>Craniata</taxon>
        <taxon>Vertebrata</taxon>
        <taxon>Euteleostomi</taxon>
        <taxon>Mammalia</taxon>
        <taxon>Eutheria</taxon>
        <taxon>Laurasiatheria</taxon>
        <taxon>Chiroptera</taxon>
        <taxon>Yangochiroptera</taxon>
        <taxon>Vespertilionidae</taxon>
        <taxon>Cnephaeus</taxon>
    </lineage>
</organism>
<keyword evidence="4" id="KW-0130">Cell adhesion</keyword>
<feature type="domain" description="Fibronectin type-III" evidence="14">
    <location>
        <begin position="827"/>
        <end position="923"/>
    </location>
</feature>
<feature type="domain" description="Ig-like" evidence="13">
    <location>
        <begin position="698"/>
        <end position="818"/>
    </location>
</feature>
<dbReference type="GO" id="GO:0003779">
    <property type="term" value="F:actin binding"/>
    <property type="evidence" value="ECO:0007669"/>
    <property type="project" value="UniProtKB-KW"/>
</dbReference>
<feature type="domain" description="Fibronectin type-III" evidence="14">
    <location>
        <begin position="1121"/>
        <end position="1216"/>
    </location>
</feature>
<dbReference type="CDD" id="cd00063">
    <property type="entry name" value="FN3"/>
    <property type="match status" value="3"/>
</dbReference>
<comment type="similarity">
    <text evidence="8">Belongs to the immunoglobulin superfamily. MyBP family.</text>
</comment>
<evidence type="ECO:0000256" key="5">
    <source>
        <dbReference type="ARBA" id="ARBA00023179"/>
    </source>
</evidence>
<dbReference type="FunFam" id="2.60.40.10:FF:000062">
    <property type="entry name" value="Myosin-binding protein C, slow type"/>
    <property type="match status" value="1"/>
</dbReference>
<dbReference type="SMART" id="SM00408">
    <property type="entry name" value="IGc2"/>
    <property type="match status" value="6"/>
</dbReference>
<evidence type="ECO:0000256" key="3">
    <source>
        <dbReference type="ARBA" id="ARBA00022737"/>
    </source>
</evidence>
<dbReference type="FunFam" id="2.60.40.10:FF:000518">
    <property type="entry name" value="Myosin-binding protein C, cardiac-type"/>
    <property type="match status" value="1"/>
</dbReference>
<dbReference type="Proteomes" id="UP001177744">
    <property type="component" value="Unassembled WGS sequence"/>
</dbReference>
<dbReference type="PANTHER" id="PTHR13817">
    <property type="entry name" value="TITIN"/>
    <property type="match status" value="1"/>
</dbReference>
<feature type="compositionally biased region" description="Low complexity" evidence="12">
    <location>
        <begin position="156"/>
        <end position="170"/>
    </location>
</feature>
<dbReference type="FunFam" id="2.60.40.10:FF:000070">
    <property type="entry name" value="Myosin-binding protein C, slow type"/>
    <property type="match status" value="1"/>
</dbReference>
<accession>A0AA40HQU3</accession>
<dbReference type="GO" id="GO:0030017">
    <property type="term" value="C:sarcomere"/>
    <property type="evidence" value="ECO:0007669"/>
    <property type="project" value="UniProtKB-ARBA"/>
</dbReference>
<evidence type="ECO:0000259" key="13">
    <source>
        <dbReference type="PROSITE" id="PS50835"/>
    </source>
</evidence>
<feature type="domain" description="Ig-like" evidence="13">
    <location>
        <begin position="190"/>
        <end position="301"/>
    </location>
</feature>
<keyword evidence="7" id="KW-0393">Immunoglobulin domain</keyword>
<dbReference type="SMART" id="SM00409">
    <property type="entry name" value="IG"/>
    <property type="match status" value="8"/>
</dbReference>
<feature type="region of interest" description="Disordered" evidence="12">
    <location>
        <begin position="1217"/>
        <end position="1239"/>
    </location>
</feature>
<dbReference type="InterPro" id="IPR013098">
    <property type="entry name" value="Ig_I-set"/>
</dbReference>
<evidence type="ECO:0000256" key="10">
    <source>
        <dbReference type="ARBA" id="ARBA00044215"/>
    </source>
</evidence>
<dbReference type="GO" id="GO:0032982">
    <property type="term" value="C:myosin filament"/>
    <property type="evidence" value="ECO:0007669"/>
    <property type="project" value="UniProtKB-KW"/>
</dbReference>
<evidence type="ECO:0000256" key="12">
    <source>
        <dbReference type="SAM" id="MobiDB-lite"/>
    </source>
</evidence>
<dbReference type="PROSITE" id="PS50853">
    <property type="entry name" value="FN3"/>
    <property type="match status" value="3"/>
</dbReference>
<feature type="compositionally biased region" description="Pro residues" evidence="12">
    <location>
        <begin position="145"/>
        <end position="155"/>
    </location>
</feature>
<dbReference type="CDD" id="cd20967">
    <property type="entry name" value="IgI_C2_MyBP-C-like"/>
    <property type="match status" value="1"/>
</dbReference>
<evidence type="ECO:0000256" key="8">
    <source>
        <dbReference type="ARBA" id="ARBA00038352"/>
    </source>
</evidence>
<dbReference type="FunFam" id="2.60.40.10:FF:000326">
    <property type="entry name" value="Myosin-binding protein C, cardiac-type"/>
    <property type="match status" value="1"/>
</dbReference>
<evidence type="ECO:0000256" key="6">
    <source>
        <dbReference type="ARBA" id="ARBA00023203"/>
    </source>
</evidence>
<keyword evidence="1" id="KW-0787">Thick filament</keyword>
<keyword evidence="2" id="KW-0597">Phosphoprotein</keyword>
<evidence type="ECO:0000256" key="1">
    <source>
        <dbReference type="ARBA" id="ARBA00022433"/>
    </source>
</evidence>
<comment type="function">
    <text evidence="11">Thick filament-associated protein located in the crossbridge region of vertebrate striated muscle a bands. In vitro it binds MHC, F-actin and native thin filaments, and modifies the activity of actin-activated myosin ATPase. It may modulate muscle contraction or may play a more structural role.</text>
</comment>
<dbReference type="FunFam" id="2.60.40.10:FF:000225">
    <property type="entry name" value="Myosin-binding protein C, cardiac-type"/>
    <property type="match status" value="1"/>
</dbReference>
<gene>
    <name evidence="15" type="ORF">QTO34_003527</name>
</gene>
<dbReference type="InterPro" id="IPR003961">
    <property type="entry name" value="FN3_dom"/>
</dbReference>
<dbReference type="PROSITE" id="PS50835">
    <property type="entry name" value="IG_LIKE"/>
    <property type="match status" value="7"/>
</dbReference>
<dbReference type="Pfam" id="PF00041">
    <property type="entry name" value="fn3"/>
    <property type="match status" value="3"/>
</dbReference>
<feature type="domain" description="Ig-like" evidence="13">
    <location>
        <begin position="51"/>
        <end position="135"/>
    </location>
</feature>
<dbReference type="Gene3D" id="2.60.40.10">
    <property type="entry name" value="Immunoglobulins"/>
    <property type="match status" value="11"/>
</dbReference>
<feature type="domain" description="Ig-like" evidence="13">
    <location>
        <begin position="1024"/>
        <end position="1112"/>
    </location>
</feature>
<evidence type="ECO:0000256" key="9">
    <source>
        <dbReference type="ARBA" id="ARBA00044086"/>
    </source>
</evidence>